<keyword evidence="2" id="KW-1185">Reference proteome</keyword>
<dbReference type="STRING" id="690567.1287"/>
<evidence type="ECO:0000313" key="2">
    <source>
        <dbReference type="Proteomes" id="UP000045545"/>
    </source>
</evidence>
<accession>A0A0E4GAF1</accession>
<dbReference type="Proteomes" id="UP000045545">
    <property type="component" value="Unassembled WGS sequence"/>
</dbReference>
<sequence>MVGKGILINNLCSPDKGSSKSGYTRIGEHNNKLFIIKGVAVMKVALKKYLVCRVTIRLSEMPQVFR</sequence>
<protein>
    <submittedName>
        <fullName evidence="1">Uncharacterized</fullName>
    </submittedName>
</protein>
<gene>
    <name evidence="1" type="ORF">1287</name>
</gene>
<dbReference type="AlphaFoldDB" id="A0A0E4GAF1"/>
<dbReference type="EMBL" id="CGIH01000026">
    <property type="protein sequence ID" value="CFX47950.1"/>
    <property type="molecule type" value="Genomic_DNA"/>
</dbReference>
<organism evidence="1 2">
    <name type="scientific">Syntrophomonas zehnderi OL-4</name>
    <dbReference type="NCBI Taxonomy" id="690567"/>
    <lineage>
        <taxon>Bacteria</taxon>
        <taxon>Bacillati</taxon>
        <taxon>Bacillota</taxon>
        <taxon>Clostridia</taxon>
        <taxon>Eubacteriales</taxon>
        <taxon>Syntrophomonadaceae</taxon>
        <taxon>Syntrophomonas</taxon>
    </lineage>
</organism>
<proteinExistence type="predicted"/>
<name>A0A0E4GAF1_9FIRM</name>
<evidence type="ECO:0000313" key="1">
    <source>
        <dbReference type="EMBL" id="CFX47950.1"/>
    </source>
</evidence>
<reference evidence="1 2" key="1">
    <citation type="submission" date="2015-03" db="EMBL/GenBank/DDBJ databases">
        <authorList>
            <person name="Murphy D."/>
        </authorList>
    </citation>
    <scope>NUCLEOTIDE SEQUENCE [LARGE SCALE GENOMIC DNA]</scope>
    <source>
        <strain evidence="1 2">OL-4</strain>
    </source>
</reference>